<dbReference type="AlphaFoldDB" id="A0AAN9F5S3"/>
<feature type="region of interest" description="Disordered" evidence="5">
    <location>
        <begin position="364"/>
        <end position="425"/>
    </location>
</feature>
<dbReference type="PANTHER" id="PTHR19857">
    <property type="entry name" value="MITOCHONDRIAL DIVISION PROTEIN 1-RELATED"/>
    <property type="match status" value="1"/>
</dbReference>
<dbReference type="InterPro" id="IPR015943">
    <property type="entry name" value="WD40/YVTN_repeat-like_dom_sf"/>
</dbReference>
<keyword evidence="2" id="KW-0677">Repeat</keyword>
<feature type="repeat" description="WD" evidence="4">
    <location>
        <begin position="1069"/>
        <end position="1109"/>
    </location>
</feature>
<proteinExistence type="predicted"/>
<gene>
    <name evidence="7" type="ORF">RIF29_23491</name>
</gene>
<feature type="compositionally biased region" description="Basic and acidic residues" evidence="5">
    <location>
        <begin position="145"/>
        <end position="162"/>
    </location>
</feature>
<dbReference type="GO" id="GO:0003723">
    <property type="term" value="F:RNA binding"/>
    <property type="evidence" value="ECO:0007669"/>
    <property type="project" value="UniProtKB-UniRule"/>
</dbReference>
<dbReference type="Gene3D" id="3.30.70.330">
    <property type="match status" value="1"/>
</dbReference>
<reference evidence="7 8" key="1">
    <citation type="submission" date="2024-01" db="EMBL/GenBank/DDBJ databases">
        <title>The genomes of 5 underutilized Papilionoideae crops provide insights into root nodulation and disease resistanc.</title>
        <authorList>
            <person name="Yuan L."/>
        </authorList>
    </citation>
    <scope>NUCLEOTIDE SEQUENCE [LARGE SCALE GENOMIC DNA]</scope>
    <source>
        <strain evidence="7">ZHUSHIDOU_FW_LH</strain>
        <tissue evidence="7">Leaf</tissue>
    </source>
</reference>
<feature type="repeat" description="WD" evidence="4">
    <location>
        <begin position="1110"/>
        <end position="1143"/>
    </location>
</feature>
<keyword evidence="3" id="KW-0694">RNA-binding</keyword>
<feature type="compositionally biased region" description="Basic and acidic residues" evidence="5">
    <location>
        <begin position="13"/>
        <end position="25"/>
    </location>
</feature>
<dbReference type="PANTHER" id="PTHR19857:SF8">
    <property type="entry name" value="ANGIO-ASSOCIATED MIGRATORY CELL PROTEIN"/>
    <property type="match status" value="1"/>
</dbReference>
<feature type="domain" description="RRM" evidence="6">
    <location>
        <begin position="51"/>
        <end position="128"/>
    </location>
</feature>
<dbReference type="Gene3D" id="2.130.10.10">
    <property type="entry name" value="YVTN repeat-like/Quinoprotein amine dehydrogenase"/>
    <property type="match status" value="3"/>
</dbReference>
<dbReference type="Pfam" id="PF00400">
    <property type="entry name" value="WD40"/>
    <property type="match status" value="4"/>
</dbReference>
<dbReference type="PROSITE" id="PS50294">
    <property type="entry name" value="WD_REPEATS_REGION"/>
    <property type="match status" value="3"/>
</dbReference>
<evidence type="ECO:0000313" key="7">
    <source>
        <dbReference type="EMBL" id="KAK7270392.1"/>
    </source>
</evidence>
<sequence>MSGGVGGAPLVSNHHERERELERERAGKWEKGKVHSYQPRGYYKALEAESTTFFFTNIPDSYGAKEMWEIFMKWGSVGDVVIPNKRDRRGGRFGFVRFRNVGNNRVLEKDIQNIWVEGYKIRINTPKYERTSGEKRPPTTTTYNHDTRARPEAPWSRDHSDRTQVQDPWRRAVLGQGKRSPPSKEKVWGGLEYVVKAGTMARLEECYVGEVRNLEDATSIRELLLREGLFTINAKPMGGNMVLLEGQSPSEIEELLKTEKEWFESIFLEMRKWSPSEVVRERYVWIRCFGIPVQAWEEDFFSMLASKWGRMVELERKTKNRERLDIGSFLIATTSNRCIDESIPVKVGDLIVDIRVVEDPLEMMGWDAGPEDSEELSSQESEEGVSETFFDEVWPETPQGKGLADGQDGEEEDVSSQGRSIPRNLSDKSVGLVQQILALSTPSRSNSRKGKAKNKEEKAEDAVLRGIRNGEITKNRKEVSGGGGSRLEATAVTASEEGIDRVKVTVRSNQNLQIREEDHSFLNSKYVGPVTSLGQAQKEKGHNGQKTVRLKKKKVGFISPKSSKLLQRGKKVQERNRFSSLSEEDSSEKSEDCYLRSLVIKNRARFADSKTEKGMTSGTKGRGESAIEGTGILEKKSLTSKVGKRKMEVAKMFCCKLPRILQNHKKKRKSPQNSFDRRTQKKSVKSKAEGLSRSTRSTRSDLQSVEPDPSIDNSISDSNVHCVNRLLLRYGDKVAGKLWEVGKSIGVTFDGEDCEMIRKIGELERKDRLGSEDHNHRDQEVFLDDSDIIHEVLMDDQDLPDALDLDLDDDDVDMNELHDDDDDDSVHIFTRLKGHNNSVSALAFSHDGQILASGDLDGKIQLWNEAGKLEHALTDGDIQWFRWHPMEPILLAGCVTGCVTDCVTDCVKRVPPLEYSVWMWNTNTADKYHKKLTGFGEKVTCGDFTPDGKSICTGSEDGSVRIVNINSRKVPNILAFVQRIIIFNVSCNDVSGIVDNRILEGLLLPMKSSRISRAKEKAFEHVISTLVSHSGSTECVGFAPGSVGWAATGSTDQTLVIWDIGHSLNRAATCNHEGAVRCLAWLDARRVATGCDDGKVRIWDSRSGKCVRIFKGHSGEVESLSVSANKDYLVSASHDGTARVFKV</sequence>
<organism evidence="7 8">
    <name type="scientific">Crotalaria pallida</name>
    <name type="common">Smooth rattlebox</name>
    <name type="synonym">Crotalaria striata</name>
    <dbReference type="NCBI Taxonomy" id="3830"/>
    <lineage>
        <taxon>Eukaryota</taxon>
        <taxon>Viridiplantae</taxon>
        <taxon>Streptophyta</taxon>
        <taxon>Embryophyta</taxon>
        <taxon>Tracheophyta</taxon>
        <taxon>Spermatophyta</taxon>
        <taxon>Magnoliopsida</taxon>
        <taxon>eudicotyledons</taxon>
        <taxon>Gunneridae</taxon>
        <taxon>Pentapetalae</taxon>
        <taxon>rosids</taxon>
        <taxon>fabids</taxon>
        <taxon>Fabales</taxon>
        <taxon>Fabaceae</taxon>
        <taxon>Papilionoideae</taxon>
        <taxon>50 kb inversion clade</taxon>
        <taxon>genistoids sensu lato</taxon>
        <taxon>core genistoids</taxon>
        <taxon>Crotalarieae</taxon>
        <taxon>Crotalaria</taxon>
    </lineage>
</organism>
<dbReference type="InterPro" id="IPR012677">
    <property type="entry name" value="Nucleotide-bd_a/b_plait_sf"/>
</dbReference>
<feature type="region of interest" description="Disordered" evidence="5">
    <location>
        <begin position="128"/>
        <end position="162"/>
    </location>
</feature>
<feature type="repeat" description="WD" evidence="4">
    <location>
        <begin position="932"/>
        <end position="973"/>
    </location>
</feature>
<accession>A0AAN9F5S3</accession>
<dbReference type="PROSITE" id="PS50102">
    <property type="entry name" value="RRM"/>
    <property type="match status" value="1"/>
</dbReference>
<evidence type="ECO:0000256" key="1">
    <source>
        <dbReference type="ARBA" id="ARBA00022574"/>
    </source>
</evidence>
<evidence type="ECO:0000256" key="2">
    <source>
        <dbReference type="ARBA" id="ARBA00022737"/>
    </source>
</evidence>
<dbReference type="PROSITE" id="PS00678">
    <property type="entry name" value="WD_REPEATS_1"/>
    <property type="match status" value="2"/>
</dbReference>
<evidence type="ECO:0000256" key="4">
    <source>
        <dbReference type="PROSITE-ProRule" id="PRU00221"/>
    </source>
</evidence>
<evidence type="ECO:0000313" key="8">
    <source>
        <dbReference type="Proteomes" id="UP001372338"/>
    </source>
</evidence>
<feature type="repeat" description="WD" evidence="4">
    <location>
        <begin position="832"/>
        <end position="864"/>
    </location>
</feature>
<feature type="region of interest" description="Disordered" evidence="5">
    <location>
        <begin position="438"/>
        <end position="461"/>
    </location>
</feature>
<dbReference type="InterPro" id="IPR001680">
    <property type="entry name" value="WD40_rpt"/>
</dbReference>
<dbReference type="SUPFAM" id="SSF50978">
    <property type="entry name" value="WD40 repeat-like"/>
    <property type="match status" value="1"/>
</dbReference>
<dbReference type="CDD" id="cd00200">
    <property type="entry name" value="WD40"/>
    <property type="match status" value="1"/>
</dbReference>
<feature type="compositionally biased region" description="Acidic residues" evidence="5">
    <location>
        <begin position="369"/>
        <end position="394"/>
    </location>
</feature>
<feature type="repeat" description="WD" evidence="4">
    <location>
        <begin position="1026"/>
        <end position="1060"/>
    </location>
</feature>
<dbReference type="InterPro" id="IPR051179">
    <property type="entry name" value="WD_repeat_multifunction"/>
</dbReference>
<dbReference type="EMBL" id="JAYWIO010000004">
    <property type="protein sequence ID" value="KAK7270392.1"/>
    <property type="molecule type" value="Genomic_DNA"/>
</dbReference>
<protein>
    <recommendedName>
        <fullName evidence="6">RRM domain-containing protein</fullName>
    </recommendedName>
</protein>
<dbReference type="InterPro" id="IPR036322">
    <property type="entry name" value="WD40_repeat_dom_sf"/>
</dbReference>
<evidence type="ECO:0000256" key="3">
    <source>
        <dbReference type="PROSITE-ProRule" id="PRU00176"/>
    </source>
</evidence>
<feature type="region of interest" description="Disordered" evidence="5">
    <location>
        <begin position="609"/>
        <end position="628"/>
    </location>
</feature>
<dbReference type="CDD" id="cd00590">
    <property type="entry name" value="RRM_SF"/>
    <property type="match status" value="1"/>
</dbReference>
<dbReference type="SMART" id="SM00320">
    <property type="entry name" value="WD40"/>
    <property type="match status" value="5"/>
</dbReference>
<feature type="compositionally biased region" description="Basic and acidic residues" evidence="5">
    <location>
        <begin position="128"/>
        <end position="137"/>
    </location>
</feature>
<keyword evidence="8" id="KW-1185">Reference proteome</keyword>
<dbReference type="InterPro" id="IPR000504">
    <property type="entry name" value="RRM_dom"/>
</dbReference>
<dbReference type="Proteomes" id="UP001372338">
    <property type="component" value="Unassembled WGS sequence"/>
</dbReference>
<dbReference type="SUPFAM" id="SSF54928">
    <property type="entry name" value="RNA-binding domain, RBD"/>
    <property type="match status" value="1"/>
</dbReference>
<dbReference type="InterPro" id="IPR019775">
    <property type="entry name" value="WD40_repeat_CS"/>
</dbReference>
<feature type="region of interest" description="Disordered" evidence="5">
    <location>
        <begin position="1"/>
        <end position="25"/>
    </location>
</feature>
<comment type="caution">
    <text evidence="7">The sequence shown here is derived from an EMBL/GenBank/DDBJ whole genome shotgun (WGS) entry which is preliminary data.</text>
</comment>
<evidence type="ECO:0000259" key="6">
    <source>
        <dbReference type="PROSITE" id="PS50102"/>
    </source>
</evidence>
<dbReference type="InterPro" id="IPR035979">
    <property type="entry name" value="RBD_domain_sf"/>
</dbReference>
<dbReference type="PROSITE" id="PS50082">
    <property type="entry name" value="WD_REPEATS_2"/>
    <property type="match status" value="5"/>
</dbReference>
<name>A0AAN9F5S3_CROPI</name>
<feature type="region of interest" description="Disordered" evidence="5">
    <location>
        <begin position="563"/>
        <end position="583"/>
    </location>
</feature>
<feature type="region of interest" description="Disordered" evidence="5">
    <location>
        <begin position="663"/>
        <end position="715"/>
    </location>
</feature>
<dbReference type="SMART" id="SM00360">
    <property type="entry name" value="RRM"/>
    <property type="match status" value="1"/>
</dbReference>
<evidence type="ECO:0000256" key="5">
    <source>
        <dbReference type="SAM" id="MobiDB-lite"/>
    </source>
</evidence>
<keyword evidence="1 4" id="KW-0853">WD repeat</keyword>